<evidence type="ECO:0000256" key="4">
    <source>
        <dbReference type="ARBA" id="ARBA00022692"/>
    </source>
</evidence>
<evidence type="ECO:0000256" key="7">
    <source>
        <dbReference type="ARBA" id="ARBA00022989"/>
    </source>
</evidence>
<evidence type="ECO:0000256" key="3">
    <source>
        <dbReference type="ARBA" id="ARBA00004308"/>
    </source>
</evidence>
<dbReference type="InterPro" id="IPR009056">
    <property type="entry name" value="Cyt_c-like_dom"/>
</dbReference>
<proteinExistence type="predicted"/>
<evidence type="ECO:0000256" key="10">
    <source>
        <dbReference type="ARBA" id="ARBA00023136"/>
    </source>
</evidence>
<keyword evidence="10" id="KW-0472">Membrane</keyword>
<evidence type="ECO:0000313" key="16">
    <source>
        <dbReference type="EMBL" id="KAJ8599054.1"/>
    </source>
</evidence>
<dbReference type="InterPro" id="IPR006620">
    <property type="entry name" value="Pro_4_hyd_alph"/>
</dbReference>
<keyword evidence="7" id="KW-1133">Transmembrane helix</keyword>
<dbReference type="EMBL" id="JAQMWT010000593">
    <property type="protein sequence ID" value="KAJ8599054.1"/>
    <property type="molecule type" value="Genomic_DNA"/>
</dbReference>
<feature type="domain" description="Fe2OG dioxygenase" evidence="14">
    <location>
        <begin position="356"/>
        <end position="474"/>
    </location>
</feature>
<evidence type="ECO:0000256" key="9">
    <source>
        <dbReference type="ARBA" id="ARBA00023004"/>
    </source>
</evidence>
<dbReference type="PANTHER" id="PTHR10869:SF233">
    <property type="entry name" value="FE2OG DIOXYGENASE DOMAIN-CONTAINING PROTEIN"/>
    <property type="match status" value="1"/>
</dbReference>
<dbReference type="InterPro" id="IPR045054">
    <property type="entry name" value="P4HA-like"/>
</dbReference>
<evidence type="ECO:0000256" key="5">
    <source>
        <dbReference type="ARBA" id="ARBA00022723"/>
    </source>
</evidence>
<dbReference type="SMART" id="SM00702">
    <property type="entry name" value="P4Hc"/>
    <property type="match status" value="1"/>
</dbReference>
<dbReference type="PROSITE" id="PS51007">
    <property type="entry name" value="CYTC"/>
    <property type="match status" value="1"/>
</dbReference>
<dbReference type="GO" id="GO:0031418">
    <property type="term" value="F:L-ascorbic acid binding"/>
    <property type="evidence" value="ECO:0007669"/>
    <property type="project" value="InterPro"/>
</dbReference>
<evidence type="ECO:0000256" key="6">
    <source>
        <dbReference type="ARBA" id="ARBA00022964"/>
    </source>
</evidence>
<dbReference type="Pfam" id="PF01549">
    <property type="entry name" value="ShK"/>
    <property type="match status" value="2"/>
</dbReference>
<protein>
    <submittedName>
        <fullName evidence="16">Uncharacterized protein</fullName>
    </submittedName>
</protein>
<feature type="domain" description="Cytochrome c" evidence="13">
    <location>
        <begin position="185"/>
        <end position="299"/>
    </location>
</feature>
<dbReference type="GO" id="GO:0005506">
    <property type="term" value="F:iron ion binding"/>
    <property type="evidence" value="ECO:0007669"/>
    <property type="project" value="InterPro"/>
</dbReference>
<accession>A0AAD7XI60</accession>
<feature type="chain" id="PRO_5042295023" evidence="12">
    <location>
        <begin position="26"/>
        <end position="490"/>
    </location>
</feature>
<comment type="caution">
    <text evidence="16">The sequence shown here is derived from an EMBL/GenBank/DDBJ whole genome shotgun (WGS) entry which is preliminary data.</text>
</comment>
<dbReference type="InterPro" id="IPR005123">
    <property type="entry name" value="Oxoglu/Fe-dep_dioxygenase_dom"/>
</dbReference>
<name>A0AAD7XI60_9STRA</name>
<dbReference type="Proteomes" id="UP001230188">
    <property type="component" value="Unassembled WGS sequence"/>
</dbReference>
<dbReference type="PANTHER" id="PTHR10869">
    <property type="entry name" value="PROLYL 4-HYDROXYLASE ALPHA SUBUNIT"/>
    <property type="match status" value="1"/>
</dbReference>
<keyword evidence="12" id="KW-0732">Signal</keyword>
<sequence>MNRPKHWPWLVLAVAAASEAACTDGNNMCAYWAGLGECGNNPDYMLTVCASSCNACNTDVQVDATGEVEVVEEAKNPRAVAPTSDGGGVVHVVSHELSGTGPVEVVWLDDGKASGKKEVVMFTLRPRESMRMNTFSNHVFSIRSEGQEVARFRVMPDRPRTVLTRKVVEMYAGPACLDKQPSCAQRAARGECASSPGWMVMMCSASCDSCHLRDPELRCARSALNMAQGSALKPGELDAKFVAAATEGAYDVTVHSGPRAAFPDVAGNASRDGPWVLTFENFVTDAEADAIVASVKNSFSRSTDQGSVDEFGEQQKVVSQGRTSENAWCTGTCEDSPSTLAVMKRIEGVTGIPTANYESFQVLRYLPGQYYRSHHDMSGADNNLACGPRIYTFFLYLSDVEEGGETEFPLLEDDGGVPLRIRPRRGSALWWPSVRSDDPTRQDPRTCVTLHVFGHAALQVKTGIKFAANAWIHLFDYRVPNHWGCTGSFD</sequence>
<dbReference type="Gene3D" id="2.60.40.780">
    <property type="entry name" value="von Hippel-Lindau disease tumour suppressor, beta domain"/>
    <property type="match status" value="1"/>
</dbReference>
<dbReference type="PROSITE" id="PS51670">
    <property type="entry name" value="SHKT"/>
    <property type="match status" value="1"/>
</dbReference>
<dbReference type="SUPFAM" id="SSF49468">
    <property type="entry name" value="VHL"/>
    <property type="match status" value="1"/>
</dbReference>
<evidence type="ECO:0000259" key="15">
    <source>
        <dbReference type="PROSITE" id="PS51670"/>
    </source>
</evidence>
<evidence type="ECO:0000259" key="13">
    <source>
        <dbReference type="PROSITE" id="PS51007"/>
    </source>
</evidence>
<dbReference type="InterPro" id="IPR044862">
    <property type="entry name" value="Pro_4_hyd_alph_FE2OG_OXY"/>
</dbReference>
<evidence type="ECO:0000256" key="2">
    <source>
        <dbReference type="ARBA" id="ARBA00004167"/>
    </source>
</evidence>
<reference evidence="16" key="1">
    <citation type="submission" date="2023-01" db="EMBL/GenBank/DDBJ databases">
        <title>Metagenome sequencing of chrysophaentin producing Chrysophaeum taylorii.</title>
        <authorList>
            <person name="Davison J."/>
            <person name="Bewley C."/>
        </authorList>
    </citation>
    <scope>NUCLEOTIDE SEQUENCE</scope>
    <source>
        <strain evidence="16">NIES-1699</strain>
    </source>
</reference>
<comment type="subcellular location">
    <subcellularLocation>
        <location evidence="3">Endomembrane system</location>
    </subcellularLocation>
    <subcellularLocation>
        <location evidence="2">Membrane</location>
        <topology evidence="2">Single-pass membrane protein</topology>
    </subcellularLocation>
</comment>
<dbReference type="GO" id="GO:0009055">
    <property type="term" value="F:electron transfer activity"/>
    <property type="evidence" value="ECO:0007669"/>
    <property type="project" value="InterPro"/>
</dbReference>
<evidence type="ECO:0000313" key="17">
    <source>
        <dbReference type="Proteomes" id="UP001230188"/>
    </source>
</evidence>
<dbReference type="SMART" id="SM00254">
    <property type="entry name" value="ShKT"/>
    <property type="match status" value="2"/>
</dbReference>
<keyword evidence="4" id="KW-0812">Transmembrane</keyword>
<keyword evidence="11" id="KW-0349">Heme</keyword>
<feature type="domain" description="ShKT" evidence="15">
    <location>
        <begin position="22"/>
        <end position="56"/>
    </location>
</feature>
<dbReference type="GO" id="GO:0005783">
    <property type="term" value="C:endoplasmic reticulum"/>
    <property type="evidence" value="ECO:0007669"/>
    <property type="project" value="TreeGrafter"/>
</dbReference>
<dbReference type="GO" id="GO:0004656">
    <property type="term" value="F:procollagen-proline 4-dioxygenase activity"/>
    <property type="evidence" value="ECO:0007669"/>
    <property type="project" value="TreeGrafter"/>
</dbReference>
<evidence type="ECO:0000256" key="8">
    <source>
        <dbReference type="ARBA" id="ARBA00023002"/>
    </source>
</evidence>
<keyword evidence="5 11" id="KW-0479">Metal-binding</keyword>
<dbReference type="Gene3D" id="2.60.120.620">
    <property type="entry name" value="q2cbj1_9rhob like domain"/>
    <property type="match status" value="1"/>
</dbReference>
<feature type="signal peptide" evidence="12">
    <location>
        <begin position="1"/>
        <end position="25"/>
    </location>
</feature>
<keyword evidence="9 11" id="KW-0408">Iron</keyword>
<evidence type="ECO:0000259" key="14">
    <source>
        <dbReference type="PROSITE" id="PS51471"/>
    </source>
</evidence>
<dbReference type="Pfam" id="PF13640">
    <property type="entry name" value="2OG-FeII_Oxy_3"/>
    <property type="match status" value="1"/>
</dbReference>
<comment type="cofactor">
    <cofactor evidence="1">
        <name>L-ascorbate</name>
        <dbReference type="ChEBI" id="CHEBI:38290"/>
    </cofactor>
</comment>
<dbReference type="GO" id="GO:0016020">
    <property type="term" value="C:membrane"/>
    <property type="evidence" value="ECO:0007669"/>
    <property type="project" value="UniProtKB-SubCell"/>
</dbReference>
<evidence type="ECO:0000256" key="11">
    <source>
        <dbReference type="PROSITE-ProRule" id="PRU00433"/>
    </source>
</evidence>
<dbReference type="InterPro" id="IPR036208">
    <property type="entry name" value="VHL_sf"/>
</dbReference>
<dbReference type="PROSITE" id="PS51471">
    <property type="entry name" value="FE2OG_OXY"/>
    <property type="match status" value="1"/>
</dbReference>
<gene>
    <name evidence="16" type="ORF">CTAYLR_009818</name>
</gene>
<keyword evidence="8" id="KW-0560">Oxidoreductase</keyword>
<keyword evidence="17" id="KW-1185">Reference proteome</keyword>
<dbReference type="InterPro" id="IPR003582">
    <property type="entry name" value="ShKT_dom"/>
</dbReference>
<organism evidence="16 17">
    <name type="scientific">Chrysophaeum taylorii</name>
    <dbReference type="NCBI Taxonomy" id="2483200"/>
    <lineage>
        <taxon>Eukaryota</taxon>
        <taxon>Sar</taxon>
        <taxon>Stramenopiles</taxon>
        <taxon>Ochrophyta</taxon>
        <taxon>Pelagophyceae</taxon>
        <taxon>Pelagomonadales</taxon>
        <taxon>Pelagomonadaceae</taxon>
        <taxon>Chrysophaeum</taxon>
    </lineage>
</organism>
<dbReference type="AlphaFoldDB" id="A0AAD7XI60"/>
<evidence type="ECO:0000256" key="12">
    <source>
        <dbReference type="SAM" id="SignalP"/>
    </source>
</evidence>
<keyword evidence="6" id="KW-0223">Dioxygenase</keyword>
<dbReference type="GO" id="GO:0020037">
    <property type="term" value="F:heme binding"/>
    <property type="evidence" value="ECO:0007669"/>
    <property type="project" value="InterPro"/>
</dbReference>
<dbReference type="InterPro" id="IPR037140">
    <property type="entry name" value="VHL_beta_dom_sf"/>
</dbReference>
<evidence type="ECO:0000256" key="1">
    <source>
        <dbReference type="ARBA" id="ARBA00001961"/>
    </source>
</evidence>